<keyword evidence="3 5" id="KW-1133">Transmembrane helix</keyword>
<feature type="transmembrane region" description="Helical" evidence="5">
    <location>
        <begin position="115"/>
        <end position="136"/>
    </location>
</feature>
<dbReference type="InterPro" id="IPR005829">
    <property type="entry name" value="Sugar_transporter_CS"/>
</dbReference>
<name>A0ABM5KW19_DIAVI</name>
<dbReference type="InterPro" id="IPR050549">
    <property type="entry name" value="MFS_Trehalose_Transporter"/>
</dbReference>
<evidence type="ECO:0000256" key="5">
    <source>
        <dbReference type="SAM" id="Phobius"/>
    </source>
</evidence>
<evidence type="ECO:0000256" key="4">
    <source>
        <dbReference type="ARBA" id="ARBA00023136"/>
    </source>
</evidence>
<dbReference type="Proteomes" id="UP001652700">
    <property type="component" value="Unplaced"/>
</dbReference>
<dbReference type="InterPro" id="IPR020846">
    <property type="entry name" value="MFS_dom"/>
</dbReference>
<evidence type="ECO:0000256" key="2">
    <source>
        <dbReference type="ARBA" id="ARBA00022692"/>
    </source>
</evidence>
<dbReference type="EnsemblMetazoa" id="XM_050658428.1">
    <property type="protein sequence ID" value="XP_050514385.1"/>
    <property type="gene ID" value="LOC114340448"/>
</dbReference>
<accession>A0ABM5KW19</accession>
<dbReference type="InterPro" id="IPR036259">
    <property type="entry name" value="MFS_trans_sf"/>
</dbReference>
<dbReference type="PANTHER" id="PTHR48021:SF46">
    <property type="entry name" value="MAJOR FACILITATOR SUPERFAMILY (MFS) PROFILE DOMAIN-CONTAINING PROTEIN"/>
    <property type="match status" value="1"/>
</dbReference>
<keyword evidence="2 5" id="KW-0812">Transmembrane</keyword>
<protein>
    <recommendedName>
        <fullName evidence="6">Major facilitator superfamily (MFS) profile domain-containing protein</fullName>
    </recommendedName>
</protein>
<dbReference type="PROSITE" id="PS50850">
    <property type="entry name" value="MFS"/>
    <property type="match status" value="1"/>
</dbReference>
<feature type="transmembrane region" description="Helical" evidence="5">
    <location>
        <begin position="177"/>
        <end position="195"/>
    </location>
</feature>
<dbReference type="GeneID" id="114340448"/>
<proteinExistence type="predicted"/>
<dbReference type="RefSeq" id="XP_050514385.1">
    <property type="nucleotide sequence ID" value="XM_050658428.1"/>
</dbReference>
<sequence length="462" mass="51546">MITKVNPKDEKIDEKSWPQILALLNAALIGMVSGIVFAWPSPYIVRIVADKVNYDITEEQASYFPTVHVIGLFIFPVFLVPVVNIIGRKNSLLLVALPYSICFAIKAFANNLWLLYVARLCGGFGDAILFAAMPAYIGEVSTPSVRGVWGNAFLCVAYIGQLLINILGSLYTVQQTSLMVLVLIAFFLLTFIFRVESPYFLIMKDRHEEAKKSLKILRGKENVEVEFNQITQDVKRQMAEDGSYLQLFNIKANRRALTAASFLRISQLLSGIYVFTSYTQFIFQKAGGNISAQDSSVIYIGAILICYVSASYFSDKLGRRKSYIISIFLSALIMVSEGIYFYIDINVPSISMKSVQWLPLAGMLLFVLISAFGIGLIPTLMLGELFSASVKVKGVCISTMVFAGSSIVVNNIFYYLNRSTGLYGPFFFFASCNLISTVLAYFVVPETKGKTLEEIQEYLRDK</sequence>
<comment type="subcellular location">
    <subcellularLocation>
        <location evidence="1">Membrane</location>
        <topology evidence="1">Multi-pass membrane protein</topology>
    </subcellularLocation>
</comment>
<feature type="transmembrane region" description="Helical" evidence="5">
    <location>
        <begin position="61"/>
        <end position="80"/>
    </location>
</feature>
<feature type="transmembrane region" description="Helical" evidence="5">
    <location>
        <begin position="256"/>
        <end position="276"/>
    </location>
</feature>
<dbReference type="Gene3D" id="1.20.1250.20">
    <property type="entry name" value="MFS general substrate transporter like domains"/>
    <property type="match status" value="1"/>
</dbReference>
<evidence type="ECO:0000256" key="3">
    <source>
        <dbReference type="ARBA" id="ARBA00022989"/>
    </source>
</evidence>
<feature type="transmembrane region" description="Helical" evidence="5">
    <location>
        <begin position="20"/>
        <end position="41"/>
    </location>
</feature>
<evidence type="ECO:0000313" key="7">
    <source>
        <dbReference type="EnsemblMetazoa" id="XP_050514385.1"/>
    </source>
</evidence>
<organism evidence="7 8">
    <name type="scientific">Diabrotica virgifera virgifera</name>
    <name type="common">western corn rootworm</name>
    <dbReference type="NCBI Taxonomy" id="50390"/>
    <lineage>
        <taxon>Eukaryota</taxon>
        <taxon>Metazoa</taxon>
        <taxon>Ecdysozoa</taxon>
        <taxon>Arthropoda</taxon>
        <taxon>Hexapoda</taxon>
        <taxon>Insecta</taxon>
        <taxon>Pterygota</taxon>
        <taxon>Neoptera</taxon>
        <taxon>Endopterygota</taxon>
        <taxon>Coleoptera</taxon>
        <taxon>Polyphaga</taxon>
        <taxon>Cucujiformia</taxon>
        <taxon>Chrysomeloidea</taxon>
        <taxon>Chrysomelidae</taxon>
        <taxon>Galerucinae</taxon>
        <taxon>Diabroticina</taxon>
        <taxon>Diabroticites</taxon>
        <taxon>Diabrotica</taxon>
    </lineage>
</organism>
<dbReference type="PROSITE" id="PS00216">
    <property type="entry name" value="SUGAR_TRANSPORT_1"/>
    <property type="match status" value="1"/>
</dbReference>
<evidence type="ECO:0000313" key="8">
    <source>
        <dbReference type="Proteomes" id="UP001652700"/>
    </source>
</evidence>
<feature type="transmembrane region" description="Helical" evidence="5">
    <location>
        <begin position="363"/>
        <end position="383"/>
    </location>
</feature>
<feature type="transmembrane region" description="Helical" evidence="5">
    <location>
        <begin position="422"/>
        <end position="444"/>
    </location>
</feature>
<feature type="domain" description="Major facilitator superfamily (MFS) profile" evidence="6">
    <location>
        <begin position="18"/>
        <end position="448"/>
    </location>
</feature>
<dbReference type="InterPro" id="IPR005828">
    <property type="entry name" value="MFS_sugar_transport-like"/>
</dbReference>
<keyword evidence="8" id="KW-1185">Reference proteome</keyword>
<feature type="transmembrane region" description="Helical" evidence="5">
    <location>
        <begin position="395"/>
        <end position="416"/>
    </location>
</feature>
<feature type="transmembrane region" description="Helical" evidence="5">
    <location>
        <begin position="92"/>
        <end position="109"/>
    </location>
</feature>
<feature type="transmembrane region" description="Helical" evidence="5">
    <location>
        <begin position="296"/>
        <end position="314"/>
    </location>
</feature>
<dbReference type="SUPFAM" id="SSF103473">
    <property type="entry name" value="MFS general substrate transporter"/>
    <property type="match status" value="1"/>
</dbReference>
<evidence type="ECO:0000259" key="6">
    <source>
        <dbReference type="PROSITE" id="PS50850"/>
    </source>
</evidence>
<reference evidence="7" key="1">
    <citation type="submission" date="2025-05" db="UniProtKB">
        <authorList>
            <consortium name="EnsemblMetazoa"/>
        </authorList>
    </citation>
    <scope>IDENTIFICATION</scope>
</reference>
<feature type="transmembrane region" description="Helical" evidence="5">
    <location>
        <begin position="148"/>
        <end position="171"/>
    </location>
</feature>
<evidence type="ECO:0000256" key="1">
    <source>
        <dbReference type="ARBA" id="ARBA00004141"/>
    </source>
</evidence>
<dbReference type="PANTHER" id="PTHR48021">
    <property type="match status" value="1"/>
</dbReference>
<keyword evidence="4 5" id="KW-0472">Membrane</keyword>
<feature type="transmembrane region" description="Helical" evidence="5">
    <location>
        <begin position="323"/>
        <end position="343"/>
    </location>
</feature>
<dbReference type="Pfam" id="PF00083">
    <property type="entry name" value="Sugar_tr"/>
    <property type="match status" value="1"/>
</dbReference>